<name>A0A922EIS5_CARIL</name>
<dbReference type="AlphaFoldDB" id="A0A922EIS5"/>
<keyword evidence="10" id="KW-0325">Glycoprotein</keyword>
<evidence type="ECO:0000256" key="10">
    <source>
        <dbReference type="ARBA" id="ARBA00023180"/>
    </source>
</evidence>
<feature type="transmembrane region" description="Helical" evidence="11">
    <location>
        <begin position="1125"/>
        <end position="1147"/>
    </location>
</feature>
<evidence type="ECO:0000256" key="2">
    <source>
        <dbReference type="ARBA" id="ARBA00009592"/>
    </source>
</evidence>
<sequence length="1184" mass="132279">MNLGVRQCFSVRRPWSLVKCLMWALVIFVQIHEHKGCLEEERIGLLQMKAFLKSHYNIGNCPLSWIEDADQISSDCCGWEGISCNSTTGHVIKLSLHDMKQRYIDERDDFYPRDTIREENIWLLNVSLFQPFKKLTSLDLSYNEIGGCIANEGFERLAVLRSLEVLNLANNFFEDSILPSLTQLSSLTTLVLAGNSHLGNWTTAAGSKSLSRLDNLETLDISRTNFSRSTISSLSTTVKSSSLRNLNLAGLGMEGPLPAQELSAFENLERLDLSDNRLTDGLTPKELHGLSKLSKLKHLILRGNNFGNQTFKVLGAQLPALESLNLGSSLYHMEVHLSIKEFHGLSKLSKLKHLDLSGNYFGKQILRVLGAQLPALKSLSLFDSRIEGPLSIKDLANFSRLEILDMGANRLNGSISPYIEALSSAKAISLSYNNFNGDFPSQDLCRLKKLEEFDISYNDFEGILPQCINNISSLRVLDISGNRFIGNLSSSLVASLNPTTIEYIDLSHNLFEGLFSFSSFANHSKLKVVRIMSDNSKLVIETENPMGWTPLFQLTALALQNCNLNKLTGNIPKFLFDQHRLEEVDFSHNKLKGNFPFWLLENNTSLRLLNLRNNSFEGQFYLQPEHHINVYSIDVSGNHLDGRLQENIGKITPNLRVLNISRNHFEGDLPSSIGDMSSLNVLDLSFNRFSGKVPTELVSKCTTLIVLNLQNNNFQGEIFSKHFKLSALMMLQLNSNQFTGTLSSVLSTLREMYLFDIGNNSMSGTIPNWIGNITMSGGTLVMNNNFFEGHIPCGLHSTFLIDLSHNSLSGPLPSCLDAPSIILLKGNKLTGSIPKALFNSSSLMTLDVRENNLSGTLLVEISTFSNLRILLLGGNNFSGMIPIQVCLLKKIGIMDLSRNSFSGTIPHCFHNISFGKINTTDLAFSQSYDTSSGFYMGETSSYACLLVRSHDSNYVNIVMPFDILVEVEFVTKYRSSSYKGGILDYMSGLDLSCNKLTGGIPTELGQLSSIHSLNLSHNQLRGLIPEKFSGLASIESLDLSHNSLSGEIPSTLIKLNFMGIFNVAYNNLSGKVPDMKNQFGTFEKSSYEGNRFLCGPPLENGCSTIAKKLNPKASERKWYEVDPTVFFASFSVTYIIFFSMVASILYINPYWRQMCFNLIEDIMYWSYFTILTPLKRLSNRLCRH</sequence>
<dbReference type="InterPro" id="IPR051502">
    <property type="entry name" value="RLP_Defense_Trigger"/>
</dbReference>
<comment type="subcellular location">
    <subcellularLocation>
        <location evidence="1">Cell membrane</location>
        <topology evidence="1">Single-pass type I membrane protein</topology>
    </subcellularLocation>
</comment>
<dbReference type="InterPro" id="IPR013210">
    <property type="entry name" value="LRR_N_plant-typ"/>
</dbReference>
<evidence type="ECO:0000256" key="9">
    <source>
        <dbReference type="ARBA" id="ARBA00023136"/>
    </source>
</evidence>
<dbReference type="GO" id="GO:0005886">
    <property type="term" value="C:plasma membrane"/>
    <property type="evidence" value="ECO:0007669"/>
    <property type="project" value="UniProtKB-SubCell"/>
</dbReference>
<dbReference type="SMART" id="SM00365">
    <property type="entry name" value="LRR_SD22"/>
    <property type="match status" value="5"/>
</dbReference>
<evidence type="ECO:0000256" key="4">
    <source>
        <dbReference type="ARBA" id="ARBA00022614"/>
    </source>
</evidence>
<organism evidence="14 15">
    <name type="scientific">Carya illinoinensis</name>
    <name type="common">Pecan</name>
    <dbReference type="NCBI Taxonomy" id="32201"/>
    <lineage>
        <taxon>Eukaryota</taxon>
        <taxon>Viridiplantae</taxon>
        <taxon>Streptophyta</taxon>
        <taxon>Embryophyta</taxon>
        <taxon>Tracheophyta</taxon>
        <taxon>Spermatophyta</taxon>
        <taxon>Magnoliopsida</taxon>
        <taxon>eudicotyledons</taxon>
        <taxon>Gunneridae</taxon>
        <taxon>Pentapetalae</taxon>
        <taxon>rosids</taxon>
        <taxon>fabids</taxon>
        <taxon>Fagales</taxon>
        <taxon>Juglandaceae</taxon>
        <taxon>Carya</taxon>
    </lineage>
</organism>
<dbReference type="Pfam" id="PF00560">
    <property type="entry name" value="LRR_1"/>
    <property type="match status" value="6"/>
</dbReference>
<protein>
    <recommendedName>
        <fullName evidence="13">Leucine-rich repeat-containing N-terminal plant-type domain-containing protein</fullName>
    </recommendedName>
</protein>
<dbReference type="Pfam" id="PF13516">
    <property type="entry name" value="LRR_6"/>
    <property type="match status" value="1"/>
</dbReference>
<comment type="similarity">
    <text evidence="2">Belongs to the RLP family.</text>
</comment>
<evidence type="ECO:0000256" key="1">
    <source>
        <dbReference type="ARBA" id="ARBA00004251"/>
    </source>
</evidence>
<feature type="chain" id="PRO_5036883141" description="Leucine-rich repeat-containing N-terminal plant-type domain-containing protein" evidence="12">
    <location>
        <begin position="37"/>
        <end position="1184"/>
    </location>
</feature>
<dbReference type="InterPro" id="IPR003591">
    <property type="entry name" value="Leu-rich_rpt_typical-subtyp"/>
</dbReference>
<evidence type="ECO:0000256" key="8">
    <source>
        <dbReference type="ARBA" id="ARBA00022989"/>
    </source>
</evidence>
<gene>
    <name evidence="14" type="ORF">I3842_07G044700</name>
</gene>
<keyword evidence="7" id="KW-0677">Repeat</keyword>
<accession>A0A922EIS5</accession>
<keyword evidence="4" id="KW-0433">Leucine-rich repeat</keyword>
<dbReference type="PANTHER" id="PTHR48062:SF52">
    <property type="entry name" value="RECEPTOR-LIKE PROTEIN 8-RELATED"/>
    <property type="match status" value="1"/>
</dbReference>
<dbReference type="InterPro" id="IPR001611">
    <property type="entry name" value="Leu-rich_rpt"/>
</dbReference>
<keyword evidence="5 11" id="KW-0812">Transmembrane</keyword>
<feature type="domain" description="Leucine-rich repeat-containing N-terminal plant-type" evidence="13">
    <location>
        <begin position="39"/>
        <end position="85"/>
    </location>
</feature>
<dbReference type="Pfam" id="PF13855">
    <property type="entry name" value="LRR_8"/>
    <property type="match status" value="1"/>
</dbReference>
<evidence type="ECO:0000259" key="13">
    <source>
        <dbReference type="Pfam" id="PF08263"/>
    </source>
</evidence>
<dbReference type="Proteomes" id="UP000811246">
    <property type="component" value="Chromosome 7"/>
</dbReference>
<evidence type="ECO:0000256" key="12">
    <source>
        <dbReference type="SAM" id="SignalP"/>
    </source>
</evidence>
<dbReference type="FunFam" id="3.80.10.10:FF:000213">
    <property type="entry name" value="Tyrosine-sulfated glycopeptide receptor 1"/>
    <property type="match status" value="1"/>
</dbReference>
<dbReference type="SMART" id="SM00369">
    <property type="entry name" value="LRR_TYP"/>
    <property type="match status" value="10"/>
</dbReference>
<evidence type="ECO:0000256" key="11">
    <source>
        <dbReference type="SAM" id="Phobius"/>
    </source>
</evidence>
<reference evidence="14" key="1">
    <citation type="submission" date="2021-01" db="EMBL/GenBank/DDBJ databases">
        <authorList>
            <person name="Lovell J.T."/>
            <person name="Bentley N."/>
            <person name="Bhattarai G."/>
            <person name="Jenkins J.W."/>
            <person name="Sreedasyam A."/>
            <person name="Alarcon Y."/>
            <person name="Bock C."/>
            <person name="Boston L."/>
            <person name="Carlson J."/>
            <person name="Cervantes K."/>
            <person name="Clermont K."/>
            <person name="Krom N."/>
            <person name="Kubenka K."/>
            <person name="Mamidi S."/>
            <person name="Mattison C."/>
            <person name="Monteros M."/>
            <person name="Pisani C."/>
            <person name="Plott C."/>
            <person name="Rajasekar S."/>
            <person name="Rhein H.S."/>
            <person name="Rohla C."/>
            <person name="Song M."/>
            <person name="Hilaire R.S."/>
            <person name="Shu S."/>
            <person name="Wells L."/>
            <person name="Wang X."/>
            <person name="Webber J."/>
            <person name="Heerema R.J."/>
            <person name="Klein P."/>
            <person name="Conner P."/>
            <person name="Grauke L."/>
            <person name="Grimwood J."/>
            <person name="Schmutz J."/>
            <person name="Randall J.J."/>
        </authorList>
    </citation>
    <scope>NUCLEOTIDE SEQUENCE</scope>
    <source>
        <tissue evidence="14">Leaf</tissue>
    </source>
</reference>
<dbReference type="EMBL" id="CM031831">
    <property type="protein sequence ID" value="KAG6702618.1"/>
    <property type="molecule type" value="Genomic_DNA"/>
</dbReference>
<evidence type="ECO:0000313" key="14">
    <source>
        <dbReference type="EMBL" id="KAG6702618.1"/>
    </source>
</evidence>
<evidence type="ECO:0000256" key="3">
    <source>
        <dbReference type="ARBA" id="ARBA00022475"/>
    </source>
</evidence>
<keyword evidence="6 12" id="KW-0732">Signal</keyword>
<comment type="caution">
    <text evidence="14">The sequence shown here is derived from an EMBL/GenBank/DDBJ whole genome shotgun (WGS) entry which is preliminary data.</text>
</comment>
<dbReference type="PROSITE" id="PS51450">
    <property type="entry name" value="LRR"/>
    <property type="match status" value="1"/>
</dbReference>
<keyword evidence="8 11" id="KW-1133">Transmembrane helix</keyword>
<evidence type="ECO:0000256" key="6">
    <source>
        <dbReference type="ARBA" id="ARBA00022729"/>
    </source>
</evidence>
<keyword evidence="9 11" id="KW-0472">Membrane</keyword>
<dbReference type="FunFam" id="3.80.10.10:FF:000095">
    <property type="entry name" value="LRR receptor-like serine/threonine-protein kinase GSO1"/>
    <property type="match status" value="2"/>
</dbReference>
<keyword evidence="3" id="KW-1003">Cell membrane</keyword>
<evidence type="ECO:0000256" key="5">
    <source>
        <dbReference type="ARBA" id="ARBA00022692"/>
    </source>
</evidence>
<dbReference type="Pfam" id="PF08263">
    <property type="entry name" value="LRRNT_2"/>
    <property type="match status" value="1"/>
</dbReference>
<evidence type="ECO:0000313" key="15">
    <source>
        <dbReference type="Proteomes" id="UP000811246"/>
    </source>
</evidence>
<dbReference type="PANTHER" id="PTHR48062">
    <property type="entry name" value="RECEPTOR-LIKE PROTEIN 14"/>
    <property type="match status" value="1"/>
</dbReference>
<feature type="signal peptide" evidence="12">
    <location>
        <begin position="1"/>
        <end position="36"/>
    </location>
</feature>
<evidence type="ECO:0000256" key="7">
    <source>
        <dbReference type="ARBA" id="ARBA00022737"/>
    </source>
</evidence>
<proteinExistence type="inferred from homology"/>